<evidence type="ECO:0000256" key="2">
    <source>
        <dbReference type="SAM" id="SignalP"/>
    </source>
</evidence>
<keyword evidence="1" id="KW-0812">Transmembrane</keyword>
<name>A0A3S5CXS6_9PEZI</name>
<feature type="transmembrane region" description="Helical" evidence="1">
    <location>
        <begin position="47"/>
        <end position="68"/>
    </location>
</feature>
<proteinExistence type="predicted"/>
<feature type="transmembrane region" description="Helical" evidence="1">
    <location>
        <begin position="534"/>
        <end position="559"/>
    </location>
</feature>
<keyword evidence="1" id="KW-1133">Transmembrane helix</keyword>
<dbReference type="PANTHER" id="PTHR35043:SF8">
    <property type="entry name" value="DUF4220 DOMAIN-CONTAINING PROTEIN"/>
    <property type="match status" value="1"/>
</dbReference>
<feature type="transmembrane region" description="Helical" evidence="1">
    <location>
        <begin position="203"/>
        <end position="221"/>
    </location>
</feature>
<accession>A0A3S5CXS6</accession>
<gene>
    <name evidence="3" type="ORF">TT172_LOCUS8930</name>
</gene>
<dbReference type="PANTHER" id="PTHR35043">
    <property type="entry name" value="TRANSCRIPTION FACTOR DOMAIN-CONTAINING PROTEIN"/>
    <property type="match status" value="1"/>
</dbReference>
<keyword evidence="1" id="KW-0472">Membrane</keyword>
<feature type="signal peptide" evidence="2">
    <location>
        <begin position="1"/>
        <end position="18"/>
    </location>
</feature>
<organism evidence="3 4">
    <name type="scientific">Thermothielavioides terrestris</name>
    <dbReference type="NCBI Taxonomy" id="2587410"/>
    <lineage>
        <taxon>Eukaryota</taxon>
        <taxon>Fungi</taxon>
        <taxon>Dikarya</taxon>
        <taxon>Ascomycota</taxon>
        <taxon>Pezizomycotina</taxon>
        <taxon>Sordariomycetes</taxon>
        <taxon>Sordariomycetidae</taxon>
        <taxon>Sordariales</taxon>
        <taxon>Chaetomiaceae</taxon>
        <taxon>Thermothielavioides</taxon>
    </lineage>
</organism>
<feature type="transmembrane region" description="Helical" evidence="1">
    <location>
        <begin position="171"/>
        <end position="191"/>
    </location>
</feature>
<feature type="transmembrane region" description="Helical" evidence="1">
    <location>
        <begin position="320"/>
        <end position="343"/>
    </location>
</feature>
<protein>
    <submittedName>
        <fullName evidence="3">63aeee19-6ec6-4c30-a660-662427c28541</fullName>
    </submittedName>
</protein>
<dbReference type="EMBL" id="OUUZ01000018">
    <property type="protein sequence ID" value="SPQ26511.1"/>
    <property type="molecule type" value="Genomic_DNA"/>
</dbReference>
<feature type="transmembrane region" description="Helical" evidence="1">
    <location>
        <begin position="286"/>
        <end position="308"/>
    </location>
</feature>
<keyword evidence="2" id="KW-0732">Signal</keyword>
<evidence type="ECO:0000313" key="4">
    <source>
        <dbReference type="Proteomes" id="UP000289323"/>
    </source>
</evidence>
<dbReference type="Proteomes" id="UP000289323">
    <property type="component" value="Unassembled WGS sequence"/>
</dbReference>
<dbReference type="AlphaFoldDB" id="A0A3S5CXS6"/>
<sequence length="583" mass="66144">MACRLRLSILPAAWLVLAVNVLAAGQNATADAVVGWVAGPSGRGTLNLVWSCVVTIFACTWTVLHLNVPGLHEGPWQRALRKAKWMAINVLFPEFILSKAVCDLRQALNDLREFDENLSKEGPIKWTMFSDANDGHEWCWKVGPSHGPGDHPLSHLVLSEQDIQDRSKADWLVKSVALLQITWLVLNIAVRGSTGLPVTQLEIATLAFAIMAIITYLANWWKPKDVSQPTILQAFCWGFELVNSDDTQPFTRRLWSPIRAANDARYIFWLARVPNDVVWMRGTTPLVFVLMALSSLVFGGLHCLAWNFEFPTLAERICWRAASLVSAILPVATLGTSAFLHYLSTTARECRIISAFLTKLRPLEQLPPEWWVHMEDPVFGHWSHDAQAALVSMPRSQRDWEKEPSREAVEAAKTRENWRVAEIITWELHQWSTELRRFRDYWRIAIEGGSIRSATFRSRLLFHGQEMCTQVDIDSRMQTRQFIRDYEAFLRLKLSVPATVLPGTTCVDRIAQAFDETTKAYYFSRSDLQQACDIASTVLTICSGILYTASRLVILVLLFTSLRRVPAGVYQDTPWTRFLPTFS</sequence>
<feature type="chain" id="PRO_5018721372" evidence="2">
    <location>
        <begin position="19"/>
        <end position="583"/>
    </location>
</feature>
<reference evidence="3 4" key="1">
    <citation type="submission" date="2018-04" db="EMBL/GenBank/DDBJ databases">
        <authorList>
            <person name="Huttner S."/>
            <person name="Dainat J."/>
        </authorList>
    </citation>
    <scope>NUCLEOTIDE SEQUENCE [LARGE SCALE GENOMIC DNA]</scope>
</reference>
<evidence type="ECO:0000256" key="1">
    <source>
        <dbReference type="SAM" id="Phobius"/>
    </source>
</evidence>
<evidence type="ECO:0000313" key="3">
    <source>
        <dbReference type="EMBL" id="SPQ26511.1"/>
    </source>
</evidence>